<keyword evidence="4" id="KW-0597">Phosphoprotein</keyword>
<evidence type="ECO:0000256" key="8">
    <source>
        <dbReference type="ARBA" id="ARBA00022729"/>
    </source>
</evidence>
<evidence type="ECO:0000256" key="5">
    <source>
        <dbReference type="ARBA" id="ARBA00022614"/>
    </source>
</evidence>
<dbReference type="FunFam" id="3.80.10.10:FF:000129">
    <property type="entry name" value="Leucine-rich repeat receptor-like kinase"/>
    <property type="match status" value="1"/>
</dbReference>
<dbReference type="SUPFAM" id="SSF56112">
    <property type="entry name" value="Protein kinase-like (PK-like)"/>
    <property type="match status" value="1"/>
</dbReference>
<dbReference type="GO" id="GO:0005524">
    <property type="term" value="F:ATP binding"/>
    <property type="evidence" value="ECO:0007669"/>
    <property type="project" value="UniProtKB-UniRule"/>
</dbReference>
<evidence type="ECO:0000256" key="13">
    <source>
        <dbReference type="ARBA" id="ARBA00022989"/>
    </source>
</evidence>
<keyword evidence="12 18" id="KW-0067">ATP-binding</keyword>
<dbReference type="Pfam" id="PF12819">
    <property type="entry name" value="Malectin_like"/>
    <property type="match status" value="1"/>
</dbReference>
<dbReference type="PROSITE" id="PS00108">
    <property type="entry name" value="PROTEIN_KINASE_ST"/>
    <property type="match status" value="1"/>
</dbReference>
<dbReference type="RefSeq" id="XP_022948904.1">
    <property type="nucleotide sequence ID" value="XM_023093136.1"/>
</dbReference>
<dbReference type="InterPro" id="IPR032675">
    <property type="entry name" value="LRR_dom_sf"/>
</dbReference>
<evidence type="ECO:0000256" key="1">
    <source>
        <dbReference type="ARBA" id="ARBA00004167"/>
    </source>
</evidence>
<dbReference type="InterPro" id="IPR017441">
    <property type="entry name" value="Protein_kinase_ATP_BS"/>
</dbReference>
<keyword evidence="10 18" id="KW-0547">Nucleotide-binding</keyword>
<evidence type="ECO:0000256" key="3">
    <source>
        <dbReference type="ARBA" id="ARBA00022527"/>
    </source>
</evidence>
<dbReference type="FunFam" id="1.10.510.10:FF:000146">
    <property type="entry name" value="LRR receptor-like serine/threonine-protein kinase IOS1"/>
    <property type="match status" value="1"/>
</dbReference>
<dbReference type="GO" id="GO:0004674">
    <property type="term" value="F:protein serine/threonine kinase activity"/>
    <property type="evidence" value="ECO:0007669"/>
    <property type="project" value="UniProtKB-KW"/>
</dbReference>
<dbReference type="InterPro" id="IPR024788">
    <property type="entry name" value="Malectin-like_Carb-bd_dom"/>
</dbReference>
<evidence type="ECO:0000256" key="18">
    <source>
        <dbReference type="PROSITE-ProRule" id="PRU10141"/>
    </source>
</evidence>
<evidence type="ECO:0000256" key="17">
    <source>
        <dbReference type="ARBA" id="ARBA00048679"/>
    </source>
</evidence>
<keyword evidence="21" id="KW-1185">Reference proteome</keyword>
<evidence type="ECO:0000256" key="6">
    <source>
        <dbReference type="ARBA" id="ARBA00022679"/>
    </source>
</evidence>
<name>A0A6J1GBB1_CUCMO</name>
<keyword evidence="15" id="KW-0675">Receptor</keyword>
<sequence>MARVNKVCIAMFVCMCYYNSLSMIWVSFICVLGYIIASGFISIDCGSNSSYTEPITGLNYVPDSEFINTGIITSLPSSSGLSNVQKQLWNLRSFPQGTRNCYNVPVKVGTKYLIRASFLYDNYDAKNTVPEFDLHFGPNLWVNVKLELPENIIHEEIIHITTSNNAQVCLVNTDKGTPFVSALEFRPLELSSYKTVSGSLATFLRLDIGENKTFTRYPDDDYDRIWSPPTPVAEWVPISTSSPVNNNDNIGFKAPSSVLKTASTVANESAPMIIPWSDPDQSIQFYIYLYFAEFQTSLSRTFKIYHNEKLFYSEDLSPAYLTENVIYSQQPFPISGRHIVNLIRTEDSALPPILNALEIFKVMNFEQPTTDQGDVDAIESIQKFYEVKIEDWQGDPCAPEALAWRALTCEYDDGSKPPRITGLNLSSTELAGKITNNIANLLKLEVLDLSNNNLSGSVPEFLADLPFLRVLNLSGNNLSGQVPAALIDKKNKASFSLSLDGNPNLYVTEPSEKKKSTNILIPILAAVGGVIIILLILASIYYYFFRRRTSSKAPVMMMMKPHSPQNSGFELQPPEPLEQQPSRRYSYVSILEMTNHFETLLGEGGFGKVYYGLIGNTEVAVKILSAKSAQGYREFQSEVDILLRVHHRNLTSLVGYCNEGEEKMGLIYEYMGRGNLGSLLLGGKGQVLRWKDRLQIALDSAQGLEYLHNGCRPPIIHRDIKPSNILLNEHLQAKLADFGLSRAFPIDGDATHVTTKVAGTPGYLDPDYHVSFRLTEKSDVYSFGIVVMELISGRPVILKTSERCHITKWVDFNINQGDIHSIIDPRIKDGCNVNSVWKAVDMAMACTTTDPTNRPTMNQVVSECLNLELNPREDRQVDSITSISSTFDYEHGPSAR</sequence>
<evidence type="ECO:0000256" key="12">
    <source>
        <dbReference type="ARBA" id="ARBA00022840"/>
    </source>
</evidence>
<keyword evidence="8" id="KW-0732">Signal</keyword>
<dbReference type="GO" id="GO:0016020">
    <property type="term" value="C:membrane"/>
    <property type="evidence" value="ECO:0007669"/>
    <property type="project" value="UniProtKB-SubCell"/>
</dbReference>
<evidence type="ECO:0000313" key="21">
    <source>
        <dbReference type="Proteomes" id="UP000504609"/>
    </source>
</evidence>
<keyword evidence="14 19" id="KW-0472">Membrane</keyword>
<evidence type="ECO:0000256" key="15">
    <source>
        <dbReference type="ARBA" id="ARBA00023170"/>
    </source>
</evidence>
<dbReference type="PANTHER" id="PTHR45631:SF180">
    <property type="entry name" value="PROTEIN KINASE DOMAIN-CONTAINING PROTEIN"/>
    <property type="match status" value="1"/>
</dbReference>
<evidence type="ECO:0000259" key="20">
    <source>
        <dbReference type="PROSITE" id="PS50011"/>
    </source>
</evidence>
<dbReference type="PROSITE" id="PS50011">
    <property type="entry name" value="PROTEIN_KINASE_DOM"/>
    <property type="match status" value="1"/>
</dbReference>
<keyword evidence="13 19" id="KW-1133">Transmembrane helix</keyword>
<dbReference type="InterPro" id="IPR001245">
    <property type="entry name" value="Ser-Thr/Tyr_kinase_cat_dom"/>
</dbReference>
<dbReference type="SMART" id="SM00220">
    <property type="entry name" value="S_TKc"/>
    <property type="match status" value="1"/>
</dbReference>
<dbReference type="PRINTS" id="PR00019">
    <property type="entry name" value="LEURICHRPT"/>
</dbReference>
<dbReference type="AlphaFoldDB" id="A0A6J1GBB1"/>
<dbReference type="InterPro" id="IPR011009">
    <property type="entry name" value="Kinase-like_dom_sf"/>
</dbReference>
<keyword evidence="6" id="KW-0808">Transferase</keyword>
<dbReference type="SUPFAM" id="SSF52058">
    <property type="entry name" value="L domain-like"/>
    <property type="match status" value="1"/>
</dbReference>
<comment type="catalytic activity">
    <reaction evidence="16">
        <text>L-threonyl-[protein] + ATP = O-phospho-L-threonyl-[protein] + ADP + H(+)</text>
        <dbReference type="Rhea" id="RHEA:46608"/>
        <dbReference type="Rhea" id="RHEA-COMP:11060"/>
        <dbReference type="Rhea" id="RHEA-COMP:11605"/>
        <dbReference type="ChEBI" id="CHEBI:15378"/>
        <dbReference type="ChEBI" id="CHEBI:30013"/>
        <dbReference type="ChEBI" id="CHEBI:30616"/>
        <dbReference type="ChEBI" id="CHEBI:61977"/>
        <dbReference type="ChEBI" id="CHEBI:456216"/>
        <dbReference type="EC" id="2.7.11.1"/>
    </reaction>
</comment>
<evidence type="ECO:0000256" key="2">
    <source>
        <dbReference type="ARBA" id="ARBA00012513"/>
    </source>
</evidence>
<dbReference type="InterPro" id="IPR000719">
    <property type="entry name" value="Prot_kinase_dom"/>
</dbReference>
<dbReference type="PANTHER" id="PTHR45631">
    <property type="entry name" value="OS07G0107800 PROTEIN-RELATED"/>
    <property type="match status" value="1"/>
</dbReference>
<dbReference type="Gene3D" id="3.80.10.10">
    <property type="entry name" value="Ribonuclease Inhibitor"/>
    <property type="match status" value="1"/>
</dbReference>
<comment type="subcellular location">
    <subcellularLocation>
        <location evidence="1">Membrane</location>
        <topology evidence="1">Single-pass membrane protein</topology>
    </subcellularLocation>
</comment>
<dbReference type="PROSITE" id="PS00107">
    <property type="entry name" value="PROTEIN_KINASE_ATP"/>
    <property type="match status" value="1"/>
</dbReference>
<dbReference type="EC" id="2.7.11.1" evidence="2"/>
<dbReference type="PROSITE" id="PS51450">
    <property type="entry name" value="LRR"/>
    <property type="match status" value="1"/>
</dbReference>
<dbReference type="Pfam" id="PF12799">
    <property type="entry name" value="LRR_4"/>
    <property type="match status" value="1"/>
</dbReference>
<organism evidence="21 22">
    <name type="scientific">Cucurbita moschata</name>
    <name type="common">Winter crookneck squash</name>
    <name type="synonym">Cucurbita pepo var. moschata</name>
    <dbReference type="NCBI Taxonomy" id="3662"/>
    <lineage>
        <taxon>Eukaryota</taxon>
        <taxon>Viridiplantae</taxon>
        <taxon>Streptophyta</taxon>
        <taxon>Embryophyta</taxon>
        <taxon>Tracheophyta</taxon>
        <taxon>Spermatophyta</taxon>
        <taxon>Magnoliopsida</taxon>
        <taxon>eudicotyledons</taxon>
        <taxon>Gunneridae</taxon>
        <taxon>Pentapetalae</taxon>
        <taxon>rosids</taxon>
        <taxon>fabids</taxon>
        <taxon>Cucurbitales</taxon>
        <taxon>Cucurbitaceae</taxon>
        <taxon>Cucurbiteae</taxon>
        <taxon>Cucurbita</taxon>
    </lineage>
</organism>
<keyword evidence="11" id="KW-0418">Kinase</keyword>
<dbReference type="Gene3D" id="1.10.510.10">
    <property type="entry name" value="Transferase(Phosphotransferase) domain 1"/>
    <property type="match status" value="1"/>
</dbReference>
<dbReference type="InterPro" id="IPR025875">
    <property type="entry name" value="Leu-rich_rpt_4"/>
</dbReference>
<gene>
    <name evidence="22" type="primary">LOC111452423</name>
</gene>
<feature type="binding site" evidence="18">
    <location>
        <position position="622"/>
    </location>
    <ligand>
        <name>ATP</name>
        <dbReference type="ChEBI" id="CHEBI:30616"/>
    </ligand>
</feature>
<keyword evidence="5" id="KW-0433">Leucine-rich repeat</keyword>
<dbReference type="KEGG" id="cmos:111452423"/>
<keyword evidence="7 19" id="KW-0812">Transmembrane</keyword>
<keyword evidence="9" id="KW-0677">Repeat</keyword>
<evidence type="ECO:0000256" key="19">
    <source>
        <dbReference type="SAM" id="Phobius"/>
    </source>
</evidence>
<evidence type="ECO:0000256" key="9">
    <source>
        <dbReference type="ARBA" id="ARBA00022737"/>
    </source>
</evidence>
<evidence type="ECO:0000256" key="10">
    <source>
        <dbReference type="ARBA" id="ARBA00022741"/>
    </source>
</evidence>
<dbReference type="Gene3D" id="3.30.200.20">
    <property type="entry name" value="Phosphorylase Kinase, domain 1"/>
    <property type="match status" value="1"/>
</dbReference>
<reference evidence="22" key="1">
    <citation type="submission" date="2025-08" db="UniProtKB">
        <authorList>
            <consortium name="RefSeq"/>
        </authorList>
    </citation>
    <scope>IDENTIFICATION</scope>
    <source>
        <tissue evidence="22">Young leaves</tissue>
    </source>
</reference>
<dbReference type="GeneID" id="111452423"/>
<dbReference type="Proteomes" id="UP000504609">
    <property type="component" value="Unplaced"/>
</dbReference>
<dbReference type="InterPro" id="IPR001611">
    <property type="entry name" value="Leu-rich_rpt"/>
</dbReference>
<evidence type="ECO:0000256" key="14">
    <source>
        <dbReference type="ARBA" id="ARBA00023136"/>
    </source>
</evidence>
<evidence type="ECO:0000256" key="11">
    <source>
        <dbReference type="ARBA" id="ARBA00022777"/>
    </source>
</evidence>
<evidence type="ECO:0000256" key="4">
    <source>
        <dbReference type="ARBA" id="ARBA00022553"/>
    </source>
</evidence>
<accession>A0A6J1GBB1</accession>
<feature type="domain" description="Protein kinase" evidence="20">
    <location>
        <begin position="595"/>
        <end position="869"/>
    </location>
</feature>
<dbReference type="Pfam" id="PF07714">
    <property type="entry name" value="PK_Tyr_Ser-Thr"/>
    <property type="match status" value="1"/>
</dbReference>
<protein>
    <recommendedName>
        <fullName evidence="2">non-specific serine/threonine protein kinase</fullName>
        <ecNumber evidence="2">2.7.11.1</ecNumber>
    </recommendedName>
</protein>
<feature type="transmembrane region" description="Helical" evidence="19">
    <location>
        <begin position="7"/>
        <end position="37"/>
    </location>
</feature>
<evidence type="ECO:0000256" key="16">
    <source>
        <dbReference type="ARBA" id="ARBA00047899"/>
    </source>
</evidence>
<evidence type="ECO:0000256" key="7">
    <source>
        <dbReference type="ARBA" id="ARBA00022692"/>
    </source>
</evidence>
<proteinExistence type="predicted"/>
<keyword evidence="3" id="KW-0723">Serine/threonine-protein kinase</keyword>
<dbReference type="InterPro" id="IPR008271">
    <property type="entry name" value="Ser/Thr_kinase_AS"/>
</dbReference>
<feature type="transmembrane region" description="Helical" evidence="19">
    <location>
        <begin position="519"/>
        <end position="544"/>
    </location>
</feature>
<evidence type="ECO:0000313" key="22">
    <source>
        <dbReference type="RefSeq" id="XP_022948904.1"/>
    </source>
</evidence>
<comment type="catalytic activity">
    <reaction evidence="17">
        <text>L-seryl-[protein] + ATP = O-phospho-L-seryl-[protein] + ADP + H(+)</text>
        <dbReference type="Rhea" id="RHEA:17989"/>
        <dbReference type="Rhea" id="RHEA-COMP:9863"/>
        <dbReference type="Rhea" id="RHEA-COMP:11604"/>
        <dbReference type="ChEBI" id="CHEBI:15378"/>
        <dbReference type="ChEBI" id="CHEBI:29999"/>
        <dbReference type="ChEBI" id="CHEBI:30616"/>
        <dbReference type="ChEBI" id="CHEBI:83421"/>
        <dbReference type="ChEBI" id="CHEBI:456216"/>
        <dbReference type="EC" id="2.7.11.1"/>
    </reaction>
</comment>